<keyword evidence="3" id="KW-1185">Reference proteome</keyword>
<dbReference type="GO" id="GO:0098982">
    <property type="term" value="C:GABA-ergic synapse"/>
    <property type="evidence" value="ECO:0007669"/>
    <property type="project" value="TreeGrafter"/>
</dbReference>
<sequence>MEALHRTSVSDYFPSMESDSDAFHTETRIVVPKGQKFSTEKPLKSAEDEYEEMLQIARSPKGETEPFPEIELLYEGMAIEDYLYESLVEEPEAKRTSAPPEQPSKDPAKEPGKKGLRSPEEVYEEMMLKKKELMLIEQEFQNVQSAINTPNPEIHVTAPSSAAAESCRVGEAEGEKPMLDAGSTYVKRKKRPAPPRPSEPPKRPEVDVAKTTVPQDMTMRRALFPIPDLKITQCSSGEDETDDSIVEEYGVGVSSDITPSYESETKKELESTPVSEHAPTAEVADIEPITVVCEVFPAKATPALVFAPETVLAPSTTTTPSQVSPVSPPTSPSTPDSSLASNATSSSSFQARSPLSSDSTAVSTPTPDLAKAAGPFAAQPPIDISPPSITPIMAVSPTTVLVTIQDVVTDPTQAPAPVTTTADATASPAQAPAPALTPVSAPASVVVHIPDPSAVQMPDLVRSPSQMSAQVLPSVQVRAQTPIPSPVHSQAQSPVPAAPSAVPTPDSAPTPAPAPVVVQMPDLVTITSPVSPQAPLPVSSPAPAQATVVHSVPVQAAAPTPVVVPAAGTPRIQRQASTKKAPPPPPPRSMSVSLPQTSAEPTSFRAVQHVSPTMTTAIAIGAGLPSQPIQSVVVDIQPQVEQVRPEGGAGPQVMMTPTRQGHVVIIVPNVENMSVLSQTTQDLVAYSVAITTTSTVDKGSSLMAAGPVVVSVAPFPTAPSVPAVPSSDTCIPVADTLPPPPPPTPPPPPATLPKPAVYLKKPSVSTPPSVPTTVPVSTAVTMAQATVTTTGPSPVHKASAPPPVPPKPVSIPAGLVFSHRPGESIKPPVVPTASHTLPRTREVVPNASIAQPFTATTLPRTREPPNALYLSLTTPVEPKMSAASPRSPLSPRYANCLETYVVITLPSEPGTPTEGIIVQAPIRRGSIPSTMQTGPRVRTTPSEQQSPITAFSDQATVRRASVPSLRQLPPPTSAIVPVEVAAPLEGVTPTARQPSMPTAMQPPHGVAEVVTISAGSEMPIQVHSVRAPIKKPYTPPTAQPQQKVSEVRTMPSEPQVPVEVSAAQASGRRASIPAVPQQPQYLAEVMALPAEQVIPTDVVSTEAMSGRASIPSEMQQPQTMGELLAMPLEAMPPTNRQSASLTEVVSTEAISRRPSIPSEMRQPQTMAEVMPLQQDIPTKAIPRQVHVEATPSTMHQSPSLIEVVSTEAISRRVSIPSPMQQPQTMAEVAAMPLQQERPTEAIASQVQVEATPSTMYQSPSLIEVVSTEAIYRKASIPSPMQQPQTMAEVATMPLQQEIHNEAIASQVHIEASPSTIHQSPSLIEVVSTEAVYRRTSIPSEMQQPRTMAEVMPSQQDIPTEAIASQVHVEAIPSTMHQSPSLIEVVSTEAIYRKASIPSPMQQPQTMAEAAAMPLQQEIPSIPSAAPQPQAVAELMTLPSEYEMPTEVRTTEATTTRRTSIYSVAQQPYTVAEVTAYPSEYETPFQVVTTEAISTTSRASITMQQPLSMAQVITMPAEPDIEAYAAQVPYRRGSIPSAVQPPQPVSEVLTYSSAHETPLEFITTEAYTRRMSVPSIQEIPETVPVAPVTITRKFHQESIESQEIRGPEKVVSSLSHMYSSSISTSAQPPESLPSLVTQVVTTEVQRTTVSLVHERLPQVPASNGVAITIQADLVKVQPSPKQNGKIYSGDAIDLRTIKVGVKMTDSGMDLTPQESSRQSICSDSSGRHTAVQPEIVNLSAEIIPSTTLSVVTDSITIVTCSATIASYTSEPAEKPLDLQGYVASMPLPLATYKPFQPLAQIVYRRVDSPPIINTVLATDTETPINLSYGASMVNSRLPVTMAPAITNVGDMLSEPAGAVDLSTSRPLRAMVALSGKSPGVVTTAIEDDGTPIDLTAGRHVCCDVIYKLPFTGSCRTQPPVITQPDNRFGYRDDHYQYDHAGVYGIKGLNGKAMSETNLADAGLFLYDGKTRYNYNGGSDSAIDLTAANMSAGQALDYTSKAAGAYTGISSAPYSQVPAYSVFRSSDGMVYSSIAAPFPSTYAITTQPDSIFSTALPTTTTLQEQPAPAPHPYGFIPTSDPGQQIISLDTSLPKDLLPSALADIMTGFPALYSDQTLEAIAASLDALASSPMFPGLDDSKITQYQMEREFLELEKLKQLCLAEELEWERQEIQRYREQEQIMVQRELEELQV</sequence>
<dbReference type="PANTHER" id="PTHR14113:SF6">
    <property type="entry name" value="PROTEIN PICCOLO"/>
    <property type="match status" value="1"/>
</dbReference>
<dbReference type="GO" id="GO:0035418">
    <property type="term" value="P:protein localization to synapse"/>
    <property type="evidence" value="ECO:0007669"/>
    <property type="project" value="TreeGrafter"/>
</dbReference>
<dbReference type="PANTHER" id="PTHR14113">
    <property type="entry name" value="PICCOLO/BASSOON"/>
    <property type="match status" value="1"/>
</dbReference>
<reference evidence="2" key="3">
    <citation type="submission" date="2025-09" db="UniProtKB">
        <authorList>
            <consortium name="Ensembl"/>
        </authorList>
    </citation>
    <scope>IDENTIFICATION</scope>
</reference>
<name>A0A4W5KM42_9TELE</name>
<feature type="region of interest" description="Disordered" evidence="1">
    <location>
        <begin position="565"/>
        <end position="602"/>
    </location>
</feature>
<evidence type="ECO:0000313" key="3">
    <source>
        <dbReference type="Proteomes" id="UP000314982"/>
    </source>
</evidence>
<feature type="compositionally biased region" description="Basic and acidic residues" evidence="1">
    <location>
        <begin position="199"/>
        <end position="208"/>
    </location>
</feature>
<dbReference type="Proteomes" id="UP000314982">
    <property type="component" value="Unassembled WGS sequence"/>
</dbReference>
<feature type="compositionally biased region" description="Basic and acidic residues" evidence="1">
    <location>
        <begin position="103"/>
        <end position="120"/>
    </location>
</feature>
<dbReference type="InterPro" id="IPR052098">
    <property type="entry name" value="Presynaptic_Scaffold_Bsn/Pclo"/>
</dbReference>
<evidence type="ECO:0000256" key="1">
    <source>
        <dbReference type="SAM" id="MobiDB-lite"/>
    </source>
</evidence>
<feature type="region of interest" description="Disordered" evidence="1">
    <location>
        <begin position="484"/>
        <end position="515"/>
    </location>
</feature>
<dbReference type="GeneTree" id="ENSGT00620000087961"/>
<feature type="region of interest" description="Disordered" evidence="1">
    <location>
        <begin position="414"/>
        <end position="435"/>
    </location>
</feature>
<dbReference type="GO" id="GO:0030424">
    <property type="term" value="C:axon"/>
    <property type="evidence" value="ECO:0007669"/>
    <property type="project" value="TreeGrafter"/>
</dbReference>
<protein>
    <recommendedName>
        <fullName evidence="4">Piccolo presynaptic cytomatrix protein a</fullName>
    </recommendedName>
</protein>
<evidence type="ECO:0008006" key="4">
    <source>
        <dbReference type="Google" id="ProtNLM"/>
    </source>
</evidence>
<feature type="compositionally biased region" description="Basic and acidic residues" evidence="1">
    <location>
        <begin position="168"/>
        <end position="178"/>
    </location>
</feature>
<feature type="compositionally biased region" description="Low complexity" evidence="1">
    <location>
        <begin position="489"/>
        <end position="505"/>
    </location>
</feature>
<feature type="compositionally biased region" description="Polar residues" evidence="1">
    <location>
        <begin position="927"/>
        <end position="948"/>
    </location>
</feature>
<feature type="region of interest" description="Disordered" evidence="1">
    <location>
        <begin position="151"/>
        <end position="220"/>
    </location>
</feature>
<dbReference type="GO" id="GO:1904071">
    <property type="term" value="P:presynaptic active zone assembly"/>
    <property type="evidence" value="ECO:0007669"/>
    <property type="project" value="TreeGrafter"/>
</dbReference>
<dbReference type="GO" id="GO:0098978">
    <property type="term" value="C:glutamatergic synapse"/>
    <property type="evidence" value="ECO:0007669"/>
    <property type="project" value="TreeGrafter"/>
</dbReference>
<accession>A0A4W5KM42</accession>
<evidence type="ECO:0000313" key="2">
    <source>
        <dbReference type="Ensembl" id="ENSHHUP00000018333.1"/>
    </source>
</evidence>
<feature type="compositionally biased region" description="Polar residues" evidence="1">
    <location>
        <begin position="354"/>
        <end position="366"/>
    </location>
</feature>
<dbReference type="Ensembl" id="ENSHHUT00000018994.1">
    <property type="protein sequence ID" value="ENSHHUP00000018333.1"/>
    <property type="gene ID" value="ENSHHUG00000011438.1"/>
</dbReference>
<feature type="region of interest" description="Disordered" evidence="1">
    <location>
        <begin position="88"/>
        <end position="120"/>
    </location>
</feature>
<feature type="compositionally biased region" description="Polar residues" evidence="1">
    <location>
        <begin position="590"/>
        <end position="601"/>
    </location>
</feature>
<reference evidence="2" key="2">
    <citation type="submission" date="2025-08" db="UniProtKB">
        <authorList>
            <consortium name="Ensembl"/>
        </authorList>
    </citation>
    <scope>IDENTIFICATION</scope>
</reference>
<feature type="region of interest" description="Disordered" evidence="1">
    <location>
        <begin position="315"/>
        <end position="382"/>
    </location>
</feature>
<proteinExistence type="predicted"/>
<dbReference type="GO" id="GO:0098882">
    <property type="term" value="F:structural constituent of presynaptic active zone"/>
    <property type="evidence" value="ECO:0007669"/>
    <property type="project" value="TreeGrafter"/>
</dbReference>
<feature type="compositionally biased region" description="Pro residues" evidence="1">
    <location>
        <begin position="737"/>
        <end position="752"/>
    </location>
</feature>
<feature type="region of interest" description="Disordered" evidence="1">
    <location>
        <begin position="249"/>
        <end position="281"/>
    </location>
</feature>
<dbReference type="GO" id="GO:0048788">
    <property type="term" value="C:cytoskeleton of presynaptic active zone"/>
    <property type="evidence" value="ECO:0007669"/>
    <property type="project" value="TreeGrafter"/>
</dbReference>
<organism evidence="2 3">
    <name type="scientific">Hucho hucho</name>
    <name type="common">huchen</name>
    <dbReference type="NCBI Taxonomy" id="62062"/>
    <lineage>
        <taxon>Eukaryota</taxon>
        <taxon>Metazoa</taxon>
        <taxon>Chordata</taxon>
        <taxon>Craniata</taxon>
        <taxon>Vertebrata</taxon>
        <taxon>Euteleostomi</taxon>
        <taxon>Actinopterygii</taxon>
        <taxon>Neopterygii</taxon>
        <taxon>Teleostei</taxon>
        <taxon>Protacanthopterygii</taxon>
        <taxon>Salmoniformes</taxon>
        <taxon>Salmonidae</taxon>
        <taxon>Salmoninae</taxon>
        <taxon>Hucho</taxon>
    </lineage>
</organism>
<feature type="region of interest" description="Disordered" evidence="1">
    <location>
        <begin position="926"/>
        <end position="948"/>
    </location>
</feature>
<feature type="compositionally biased region" description="Low complexity" evidence="1">
    <location>
        <begin position="333"/>
        <end position="353"/>
    </location>
</feature>
<feature type="region of interest" description="Disordered" evidence="1">
    <location>
        <begin position="733"/>
        <end position="753"/>
    </location>
</feature>
<reference evidence="3" key="1">
    <citation type="submission" date="2018-06" db="EMBL/GenBank/DDBJ databases">
        <title>Genome assembly of Danube salmon.</title>
        <authorList>
            <person name="Macqueen D.J."/>
            <person name="Gundappa M.K."/>
        </authorList>
    </citation>
    <scope>NUCLEOTIDE SEQUENCE [LARGE SCALE GENOMIC DNA]</scope>
</reference>
<dbReference type="STRING" id="62062.ENSHHUP00000018333"/>
<feature type="compositionally biased region" description="Low complexity" evidence="1">
    <location>
        <begin position="315"/>
        <end position="325"/>
    </location>
</feature>